<dbReference type="Pfam" id="PF01078">
    <property type="entry name" value="Mg_chelatase"/>
    <property type="match status" value="1"/>
</dbReference>
<comment type="caution">
    <text evidence="2">The sequence shown here is derived from an EMBL/GenBank/DDBJ whole genome shotgun (WGS) entry which is preliminary data.</text>
</comment>
<dbReference type="InterPro" id="IPR027417">
    <property type="entry name" value="P-loop_NTPase"/>
</dbReference>
<protein>
    <recommendedName>
        <fullName evidence="1">Magnesium chelatase ChlI-like catalytic domain-containing protein</fullName>
    </recommendedName>
</protein>
<feature type="domain" description="Magnesium chelatase ChlI-like catalytic" evidence="1">
    <location>
        <begin position="1"/>
        <end position="42"/>
    </location>
</feature>
<dbReference type="AlphaFoldDB" id="A0A2A5WXZ7"/>
<dbReference type="Gene3D" id="3.40.50.300">
    <property type="entry name" value="P-loop containing nucleotide triphosphate hydrolases"/>
    <property type="match status" value="1"/>
</dbReference>
<organism evidence="2 3">
    <name type="scientific">OM182 bacterium MED-G24</name>
    <dbReference type="NCBI Taxonomy" id="1986255"/>
    <lineage>
        <taxon>Bacteria</taxon>
        <taxon>Pseudomonadati</taxon>
        <taxon>Pseudomonadota</taxon>
        <taxon>Gammaproteobacteria</taxon>
        <taxon>OMG group</taxon>
        <taxon>OM182 clade</taxon>
    </lineage>
</organism>
<proteinExistence type="predicted"/>
<gene>
    <name evidence="2" type="ORF">CNE99_02185</name>
</gene>
<dbReference type="GO" id="GO:0005524">
    <property type="term" value="F:ATP binding"/>
    <property type="evidence" value="ECO:0007669"/>
    <property type="project" value="InterPro"/>
</dbReference>
<evidence type="ECO:0000259" key="1">
    <source>
        <dbReference type="Pfam" id="PF01078"/>
    </source>
</evidence>
<evidence type="ECO:0000313" key="2">
    <source>
        <dbReference type="EMBL" id="PDH41107.1"/>
    </source>
</evidence>
<reference evidence="2 3" key="1">
    <citation type="submission" date="2017-08" db="EMBL/GenBank/DDBJ databases">
        <title>Fine stratification of microbial communities through a metagenomic profile of the photic zone.</title>
        <authorList>
            <person name="Haro-Moreno J.M."/>
            <person name="Lopez-Perez M."/>
            <person name="De La Torre J."/>
            <person name="Picazo A."/>
            <person name="Camacho A."/>
            <person name="Rodriguez-Valera F."/>
        </authorList>
    </citation>
    <scope>NUCLEOTIDE SEQUENCE [LARGE SCALE GENOMIC DNA]</scope>
    <source>
        <strain evidence="2">MED-G24</strain>
    </source>
</reference>
<sequence>MLRQPLESGQIMISRAAYQTLFPADFQLIAAMNPCPCGYFGDA</sequence>
<dbReference type="InterPro" id="IPR000523">
    <property type="entry name" value="Mg_chelatse_chII-like_cat_dom"/>
</dbReference>
<dbReference type="EMBL" id="NTKD01000006">
    <property type="protein sequence ID" value="PDH41107.1"/>
    <property type="molecule type" value="Genomic_DNA"/>
</dbReference>
<evidence type="ECO:0000313" key="3">
    <source>
        <dbReference type="Proteomes" id="UP000219327"/>
    </source>
</evidence>
<accession>A0A2A5WXZ7</accession>
<dbReference type="Proteomes" id="UP000219327">
    <property type="component" value="Unassembled WGS sequence"/>
</dbReference>
<name>A0A2A5WXZ7_9GAMM</name>